<dbReference type="EMBL" id="CAFBOI010000007">
    <property type="protein sequence ID" value="CAB4971492.1"/>
    <property type="molecule type" value="Genomic_DNA"/>
</dbReference>
<dbReference type="InterPro" id="IPR014776">
    <property type="entry name" value="4pyrrole_Mease_sub2"/>
</dbReference>
<name>A0A6J6FQ89_9ZZZZ</name>
<keyword evidence="5" id="KW-0949">S-adenosyl-L-methionine</keyword>
<organism evidence="7">
    <name type="scientific">freshwater metagenome</name>
    <dbReference type="NCBI Taxonomy" id="449393"/>
    <lineage>
        <taxon>unclassified sequences</taxon>
        <taxon>metagenomes</taxon>
        <taxon>ecological metagenomes</taxon>
    </lineage>
</organism>
<keyword evidence="1" id="KW-0963">Cytoplasm</keyword>
<dbReference type="EMBL" id="CAEZUF010000041">
    <property type="protein sequence ID" value="CAB4590967.1"/>
    <property type="molecule type" value="Genomic_DNA"/>
</dbReference>
<gene>
    <name evidence="7" type="ORF">UFOPK1791_00559</name>
    <name evidence="8" type="ORF">UFOPK2312_00434</name>
    <name evidence="9" type="ORF">UFOPK2802_00402</name>
    <name evidence="10" type="ORF">UFOPK3083_00571</name>
    <name evidence="11" type="ORF">UFOPK3948_00146</name>
</gene>
<evidence type="ECO:0000313" key="8">
    <source>
        <dbReference type="EMBL" id="CAB4668587.1"/>
    </source>
</evidence>
<dbReference type="EMBL" id="CAFAAT010000048">
    <property type="protein sequence ID" value="CAB4804999.1"/>
    <property type="molecule type" value="Genomic_DNA"/>
</dbReference>
<reference evidence="7" key="1">
    <citation type="submission" date="2020-05" db="EMBL/GenBank/DDBJ databases">
        <authorList>
            <person name="Chiriac C."/>
            <person name="Salcher M."/>
            <person name="Ghai R."/>
            <person name="Kavagutti S V."/>
        </authorList>
    </citation>
    <scope>NUCLEOTIDE SEQUENCE</scope>
</reference>
<dbReference type="SUPFAM" id="SSF53790">
    <property type="entry name" value="Tetrapyrrole methylase"/>
    <property type="match status" value="1"/>
</dbReference>
<dbReference type="Gene3D" id="3.40.1010.10">
    <property type="entry name" value="Cobalt-precorrin-4 Transmethylase, Domain 1"/>
    <property type="match status" value="1"/>
</dbReference>
<evidence type="ECO:0000256" key="4">
    <source>
        <dbReference type="ARBA" id="ARBA00022679"/>
    </source>
</evidence>
<dbReference type="CDD" id="cd11648">
    <property type="entry name" value="RsmI"/>
    <property type="match status" value="1"/>
</dbReference>
<dbReference type="NCBIfam" id="TIGR00096">
    <property type="entry name" value="16S rRNA (cytidine(1402)-2'-O)-methyltransferase"/>
    <property type="match status" value="1"/>
</dbReference>
<dbReference type="HAMAP" id="MF_01877">
    <property type="entry name" value="16SrRNA_methyltr_I"/>
    <property type="match status" value="1"/>
</dbReference>
<keyword evidence="3" id="KW-0489">Methyltransferase</keyword>
<protein>
    <submittedName>
        <fullName evidence="7">Unannotated protein</fullName>
    </submittedName>
</protein>
<dbReference type="PANTHER" id="PTHR46111">
    <property type="entry name" value="RIBOSOMAL RNA SMALL SUBUNIT METHYLTRANSFERASE I"/>
    <property type="match status" value="1"/>
</dbReference>
<keyword evidence="4" id="KW-0808">Transferase</keyword>
<evidence type="ECO:0000256" key="2">
    <source>
        <dbReference type="ARBA" id="ARBA00022552"/>
    </source>
</evidence>
<dbReference type="PIRSF" id="PIRSF005917">
    <property type="entry name" value="MTase_YraL"/>
    <property type="match status" value="1"/>
</dbReference>
<dbReference type="GO" id="GO:0008168">
    <property type="term" value="F:methyltransferase activity"/>
    <property type="evidence" value="ECO:0007669"/>
    <property type="project" value="UniProtKB-KW"/>
</dbReference>
<evidence type="ECO:0000313" key="10">
    <source>
        <dbReference type="EMBL" id="CAB4804999.1"/>
    </source>
</evidence>
<dbReference type="InterPro" id="IPR014777">
    <property type="entry name" value="4pyrrole_Mease_sub1"/>
</dbReference>
<dbReference type="InterPro" id="IPR000878">
    <property type="entry name" value="4pyrrol_Mease"/>
</dbReference>
<keyword evidence="2" id="KW-0698">rRNA processing</keyword>
<evidence type="ECO:0000256" key="1">
    <source>
        <dbReference type="ARBA" id="ARBA00022490"/>
    </source>
</evidence>
<dbReference type="InterPro" id="IPR035996">
    <property type="entry name" value="4pyrrol_Methylase_sf"/>
</dbReference>
<dbReference type="GO" id="GO:0006364">
    <property type="term" value="P:rRNA processing"/>
    <property type="evidence" value="ECO:0007669"/>
    <property type="project" value="UniProtKB-KW"/>
</dbReference>
<sequence>MAQLILAAVPLGNPGDASKRLIEALISARVIAAEDSRKLSRLCKDLGVTHTARVISFFEGNETERVVELLEILKSGTDVLVVTDAGMPSVSDPGFRLVRIAIDNEIDVKVLPGPSAVLTALAISGLPTDRFCFEGFAPRTSGARDTWFQKLAEEERTIVFFEAPHRLYESLIAAAEAMGNDREAVICRELTKTYEEIVRGNLDQLIVWANEKEILGEITLVIAGFNPSNREFLPAEIIAKVLEKESAGEMRKSAIQAVAQELHLPKRAVFDLMVKFKNES</sequence>
<evidence type="ECO:0000313" key="7">
    <source>
        <dbReference type="EMBL" id="CAB4590967.1"/>
    </source>
</evidence>
<evidence type="ECO:0000259" key="6">
    <source>
        <dbReference type="Pfam" id="PF00590"/>
    </source>
</evidence>
<dbReference type="InterPro" id="IPR008189">
    <property type="entry name" value="rRNA_ssu_MeTfrase_I"/>
</dbReference>
<dbReference type="EMBL" id="CAEZWY010000030">
    <property type="protein sequence ID" value="CAB4668587.1"/>
    <property type="molecule type" value="Genomic_DNA"/>
</dbReference>
<evidence type="ECO:0000256" key="5">
    <source>
        <dbReference type="ARBA" id="ARBA00022691"/>
    </source>
</evidence>
<evidence type="ECO:0000313" key="9">
    <source>
        <dbReference type="EMBL" id="CAB4738698.1"/>
    </source>
</evidence>
<dbReference type="GO" id="GO:0032259">
    <property type="term" value="P:methylation"/>
    <property type="evidence" value="ECO:0007669"/>
    <property type="project" value="UniProtKB-KW"/>
</dbReference>
<dbReference type="PANTHER" id="PTHR46111:SF1">
    <property type="entry name" value="RIBOSOMAL RNA SMALL SUBUNIT METHYLTRANSFERASE I"/>
    <property type="match status" value="1"/>
</dbReference>
<evidence type="ECO:0000313" key="11">
    <source>
        <dbReference type="EMBL" id="CAB4971492.1"/>
    </source>
</evidence>
<dbReference type="EMBL" id="CAEZYX010000025">
    <property type="protein sequence ID" value="CAB4738698.1"/>
    <property type="molecule type" value="Genomic_DNA"/>
</dbReference>
<dbReference type="Gene3D" id="3.30.950.10">
    <property type="entry name" value="Methyltransferase, Cobalt-precorrin-4 Transmethylase, Domain 2"/>
    <property type="match status" value="1"/>
</dbReference>
<evidence type="ECO:0000256" key="3">
    <source>
        <dbReference type="ARBA" id="ARBA00022603"/>
    </source>
</evidence>
<proteinExistence type="inferred from homology"/>
<accession>A0A6J6FQ89</accession>
<dbReference type="FunFam" id="3.30.950.10:FF:000002">
    <property type="entry name" value="Ribosomal RNA small subunit methyltransferase I"/>
    <property type="match status" value="1"/>
</dbReference>
<dbReference type="AlphaFoldDB" id="A0A6J6FQ89"/>
<feature type="domain" description="Tetrapyrrole methylase" evidence="6">
    <location>
        <begin position="4"/>
        <end position="205"/>
    </location>
</feature>
<dbReference type="Pfam" id="PF00590">
    <property type="entry name" value="TP_methylase"/>
    <property type="match status" value="1"/>
</dbReference>